<accession>A0A1W1BX56</accession>
<organism evidence="3">
    <name type="scientific">hydrothermal vent metagenome</name>
    <dbReference type="NCBI Taxonomy" id="652676"/>
    <lineage>
        <taxon>unclassified sequences</taxon>
        <taxon>metagenomes</taxon>
        <taxon>ecological metagenomes</taxon>
    </lineage>
</organism>
<keyword evidence="1" id="KW-0472">Membrane</keyword>
<name>A0A1W1BX56_9ZZZZ</name>
<dbReference type="InterPro" id="IPR026395">
    <property type="entry name" value="CshA_fibril"/>
</dbReference>
<evidence type="ECO:0000259" key="2">
    <source>
        <dbReference type="Pfam" id="PF19076"/>
    </source>
</evidence>
<dbReference type="EMBL" id="FPHN01000087">
    <property type="protein sequence ID" value="SFV58119.1"/>
    <property type="molecule type" value="Genomic_DNA"/>
</dbReference>
<evidence type="ECO:0000256" key="1">
    <source>
        <dbReference type="SAM" id="Phobius"/>
    </source>
</evidence>
<reference evidence="3" key="1">
    <citation type="submission" date="2016-10" db="EMBL/GenBank/DDBJ databases">
        <authorList>
            <person name="de Groot N.N."/>
        </authorList>
    </citation>
    <scope>NUCLEOTIDE SEQUENCE</scope>
</reference>
<feature type="domain" description="CshA" evidence="2">
    <location>
        <begin position="365"/>
        <end position="427"/>
    </location>
</feature>
<dbReference type="Pfam" id="PF17963">
    <property type="entry name" value="Big_9"/>
    <property type="match status" value="2"/>
</dbReference>
<protein>
    <submittedName>
        <fullName evidence="3">Putative hemagglutinin/hemolysin-related protein</fullName>
    </submittedName>
</protein>
<dbReference type="AlphaFoldDB" id="A0A1W1BX56"/>
<gene>
    <name evidence="3" type="ORF">MNB_SV-14-491</name>
</gene>
<feature type="transmembrane region" description="Helical" evidence="1">
    <location>
        <begin position="449"/>
        <end position="470"/>
    </location>
</feature>
<proteinExistence type="predicted"/>
<sequence length="477" mass="50716">MVNTLGATDIVDLSAHFTNSTYIISNFIIKSLPNANLGILYMSDGITVVTVGQKLTRVESDGLKFDPIASCTATDAQFTYVGVSDEGVEGTVATVTIPLTVGTECLANVTSDDKNNPQMSNRLDAVNILDLSGKDSDGNAVNSFIITSLPSENQGILYMSDGTTPVQLNQTLTLEEANGLRFNPNANFVGDVTFTYVALDDNGVRGNEATVTIPLINSVANAPTADDKVNPKMLNTLGAVNILDLSGKDSNGDAITRFIITSLPSSNQGILYMADGKTAVSLNQLLTLEEANGLKFDPNINFVGDVKFTYMAIDTNGIKSSNATVTIPVVASNNTDIVIYNDVGIANGDSNPVVIDVLANDIGTSLEGGTVLLINSDGTYTNEIVVDGEGTWYVNSDNTIVFTPVTPFEGTPTPVDYVVRDVNGGISNTATITINGKCVCKPYREDVPVFSSLGLFLMIFFSMILGVRLIKRETRAY</sequence>
<evidence type="ECO:0000313" key="3">
    <source>
        <dbReference type="EMBL" id="SFV58119.1"/>
    </source>
</evidence>
<dbReference type="Pfam" id="PF19076">
    <property type="entry name" value="CshA_repeat"/>
    <property type="match status" value="1"/>
</dbReference>
<keyword evidence="1" id="KW-1133">Transmembrane helix</keyword>
<keyword evidence="1" id="KW-0812">Transmembrane</keyword>